<evidence type="ECO:0000256" key="7">
    <source>
        <dbReference type="ARBA" id="ARBA00023136"/>
    </source>
</evidence>
<evidence type="ECO:0000313" key="9">
    <source>
        <dbReference type="EMBL" id="ONM31798.1"/>
    </source>
</evidence>
<dbReference type="STRING" id="4577.A0A1D6MS64"/>
<evidence type="ECO:0000256" key="3">
    <source>
        <dbReference type="ARBA" id="ARBA00022448"/>
    </source>
</evidence>
<dbReference type="AlphaFoldDB" id="A0A1D6MS64"/>
<evidence type="ECO:0000256" key="1">
    <source>
        <dbReference type="ARBA" id="ARBA00004141"/>
    </source>
</evidence>
<reference evidence="9" key="1">
    <citation type="submission" date="2015-12" db="EMBL/GenBank/DDBJ databases">
        <title>Update maize B73 reference genome by single molecule sequencing technologies.</title>
        <authorList>
            <consortium name="Maize Genome Sequencing Project"/>
            <person name="Ware D."/>
        </authorList>
    </citation>
    <scope>NUCLEOTIDE SEQUENCE [LARGE SCALE GENOMIC DNA]</scope>
    <source>
        <tissue evidence="9">Seedling</tissue>
    </source>
</reference>
<dbReference type="GO" id="GO:0046961">
    <property type="term" value="F:proton-transporting ATPase activity, rotational mechanism"/>
    <property type="evidence" value="ECO:0007669"/>
    <property type="project" value="InterPro"/>
</dbReference>
<accession>A0A1D6MS64</accession>
<dbReference type="InParanoid" id="A0A1D6MS64"/>
<evidence type="ECO:0000256" key="5">
    <source>
        <dbReference type="ARBA" id="ARBA00022989"/>
    </source>
</evidence>
<gene>
    <name evidence="9" type="ORF">ZEAMMB73_Zm00001d040680</name>
</gene>
<dbReference type="PANTHER" id="PTHR11629:SF72">
    <property type="entry name" value="V-TYPE PROTON ATPASE SUBUNIT A1"/>
    <property type="match status" value="1"/>
</dbReference>
<keyword evidence="6 8" id="KW-0406">Ion transport</keyword>
<sequence length="114" mass="12590">MSRKLKIFSDQINRAGLRSSVRPALEPDIDLEELEGVHQGAHGHSGVRFVSGIILKSKALAFERMLFRATRGNMLFNQASAGEPVTDPISGEEVEKAVFVVFFWGTSKSKDTKN</sequence>
<keyword evidence="8" id="KW-0375">Hydrogen ion transport</keyword>
<dbReference type="EMBL" id="CM007649">
    <property type="protein sequence ID" value="ONM31798.1"/>
    <property type="molecule type" value="Genomic_DNA"/>
</dbReference>
<evidence type="ECO:0000256" key="6">
    <source>
        <dbReference type="ARBA" id="ARBA00023065"/>
    </source>
</evidence>
<name>A0A1D6MS64_MAIZE</name>
<evidence type="ECO:0000256" key="4">
    <source>
        <dbReference type="ARBA" id="ARBA00022692"/>
    </source>
</evidence>
<proteinExistence type="inferred from homology"/>
<keyword evidence="7" id="KW-0472">Membrane</keyword>
<dbReference type="SMR" id="A0A1D6MS64"/>
<dbReference type="InterPro" id="IPR002490">
    <property type="entry name" value="V-ATPase_116kDa_su"/>
</dbReference>
<protein>
    <recommendedName>
        <fullName evidence="8">V-type proton ATPase subunit a</fullName>
    </recommendedName>
</protein>
<dbReference type="PANTHER" id="PTHR11629">
    <property type="entry name" value="VACUOLAR PROTON ATPASES"/>
    <property type="match status" value="1"/>
</dbReference>
<comment type="function">
    <text evidence="8">Essential component of the vacuolar proton pump (V-ATPase), a multimeric enzyme that catalyzes the translocation of protons across the membranes. Required for assembly and activity of the V-ATPase.</text>
</comment>
<keyword evidence="4" id="KW-0812">Transmembrane</keyword>
<comment type="subcellular location">
    <subcellularLocation>
        <location evidence="1">Membrane</location>
        <topology evidence="1">Multi-pass membrane protein</topology>
    </subcellularLocation>
</comment>
<dbReference type="Pfam" id="PF01496">
    <property type="entry name" value="V_ATPase_I"/>
    <property type="match status" value="1"/>
</dbReference>
<keyword evidence="5" id="KW-1133">Transmembrane helix</keyword>
<comment type="similarity">
    <text evidence="2 8">Belongs to the V-ATPase 116 kDa subunit family.</text>
</comment>
<keyword evidence="3 8" id="KW-0813">Transport</keyword>
<evidence type="ECO:0000256" key="8">
    <source>
        <dbReference type="RuleBase" id="RU361189"/>
    </source>
</evidence>
<organism evidence="9">
    <name type="scientific">Zea mays</name>
    <name type="common">Maize</name>
    <dbReference type="NCBI Taxonomy" id="4577"/>
    <lineage>
        <taxon>Eukaryota</taxon>
        <taxon>Viridiplantae</taxon>
        <taxon>Streptophyta</taxon>
        <taxon>Embryophyta</taxon>
        <taxon>Tracheophyta</taxon>
        <taxon>Spermatophyta</taxon>
        <taxon>Magnoliopsida</taxon>
        <taxon>Liliopsida</taxon>
        <taxon>Poales</taxon>
        <taxon>Poaceae</taxon>
        <taxon>PACMAD clade</taxon>
        <taxon>Panicoideae</taxon>
        <taxon>Andropogonodae</taxon>
        <taxon>Andropogoneae</taxon>
        <taxon>Tripsacinae</taxon>
        <taxon>Zea</taxon>
    </lineage>
</organism>
<evidence type="ECO:0000256" key="2">
    <source>
        <dbReference type="ARBA" id="ARBA00009904"/>
    </source>
</evidence>
<dbReference type="GO" id="GO:0033179">
    <property type="term" value="C:proton-transporting V-type ATPase, V0 domain"/>
    <property type="evidence" value="ECO:0007669"/>
    <property type="project" value="InterPro"/>
</dbReference>